<evidence type="ECO:0000313" key="5">
    <source>
        <dbReference type="Proteomes" id="UP000076519"/>
    </source>
</evidence>
<reference evidence="4 5" key="1">
    <citation type="submission" date="2015-08" db="EMBL/GenBank/DDBJ databases">
        <title>Draft Genome Sequences of 11 Lactococcus lactis subspecies cremoris strains.</title>
        <authorList>
            <person name="Wels M."/>
            <person name="Backus L."/>
            <person name="Boekhorst J."/>
            <person name="Dijkstra A."/>
            <person name="Beerthuizen M."/>
            <person name="Siezen R."/>
            <person name="Bachmann H."/>
            <person name="Van Hijum S."/>
        </authorList>
    </citation>
    <scope>NUCLEOTIDE SEQUENCE [LARGE SCALE GENOMIC DNA]</scope>
    <source>
        <strain evidence="4 5">KW10</strain>
    </source>
</reference>
<feature type="domain" description="Glucosyltransferase 3-like C-terminal" evidence="3">
    <location>
        <begin position="184"/>
        <end position="336"/>
    </location>
</feature>
<feature type="domain" description="Glucosyltransferase 3-like N-terminal" evidence="2">
    <location>
        <begin position="2"/>
        <end position="160"/>
    </location>
</feature>
<proteinExistence type="predicted"/>
<dbReference type="RefSeq" id="WP_063281007.1">
    <property type="nucleotide sequence ID" value="NZ_LIYF01000003.1"/>
</dbReference>
<organism evidence="4 5">
    <name type="scientific">Lactococcus lactis subsp. cremoris</name>
    <name type="common">Streptococcus cremoris</name>
    <dbReference type="NCBI Taxonomy" id="1359"/>
    <lineage>
        <taxon>Bacteria</taxon>
        <taxon>Bacillati</taxon>
        <taxon>Bacillota</taxon>
        <taxon>Bacilli</taxon>
        <taxon>Lactobacillales</taxon>
        <taxon>Streptococcaceae</taxon>
        <taxon>Lactococcus</taxon>
    </lineage>
</organism>
<dbReference type="PIRSF" id="PIRSF007023">
    <property type="entry name" value="UDP-Galf_transf"/>
    <property type="match status" value="1"/>
</dbReference>
<evidence type="ECO:0000256" key="1">
    <source>
        <dbReference type="ARBA" id="ARBA00022679"/>
    </source>
</evidence>
<evidence type="ECO:0000259" key="2">
    <source>
        <dbReference type="Pfam" id="PF26334"/>
    </source>
</evidence>
<gene>
    <name evidence="4" type="ORF">AB996_0117</name>
</gene>
<comment type="caution">
    <text evidence="4">The sequence shown here is derived from an EMBL/GenBank/DDBJ whole genome shotgun (WGS) entry which is preliminary data.</text>
</comment>
<dbReference type="Gene3D" id="3.40.50.2000">
    <property type="entry name" value="Glycogen Phosphorylase B"/>
    <property type="match status" value="2"/>
</dbReference>
<protein>
    <submittedName>
        <fullName evidence="4">Nucleotide sugar synthetase-like protein</fullName>
    </submittedName>
</protein>
<evidence type="ECO:0000313" key="4">
    <source>
        <dbReference type="EMBL" id="KZK08509.1"/>
    </source>
</evidence>
<keyword evidence="1" id="KW-0808">Transferase</keyword>
<dbReference type="InterPro" id="IPR058591">
    <property type="entry name" value="Gtf3_N"/>
</dbReference>
<dbReference type="Pfam" id="PF26337">
    <property type="entry name" value="Gtf3_C"/>
    <property type="match status" value="1"/>
</dbReference>
<dbReference type="Proteomes" id="UP000076519">
    <property type="component" value="Unassembled WGS sequence"/>
</dbReference>
<dbReference type="AlphaFoldDB" id="A0A166KK59"/>
<dbReference type="InterPro" id="IPR058592">
    <property type="entry name" value="Gtf3_C"/>
</dbReference>
<sequence length="355" mass="41045">MTNWITRLNASDYNQQHDAIQIVSKNVAYSAKQLGFQELNITGYTNISDNRERRHHIREAVLGVIQPGDLVVVQFPMWTHLNFQSEFFDTILSVESVRMVCLIHDVPTWMFTKGEEEYDRENDFWLNQLKKFDLIMVANEKAGHKLQEDGVEVPMIPMHIWDYLYNGPRQEKKFIKKLYYVGGRDIVDTTYNGSTPLYIYDRNVEKRVLESGSVTWLGRKPSDEIVSTMDGGFGVVVTENLKEKSNMNFVYYNQFNNPTKLSMYLAAGLPIIVSSKTYHAQMVKEQGIGLVVDDLNQIDSILASMTAQDYQKMLDNVRFWQEAVSEGFFIKRALISMMRALELGFKDDLVKKINN</sequence>
<dbReference type="PATRIC" id="fig|1359.32.peg.1270"/>
<accession>A0A166KK59</accession>
<name>A0A166KK59_LACLC</name>
<evidence type="ECO:0000259" key="3">
    <source>
        <dbReference type="Pfam" id="PF26337"/>
    </source>
</evidence>
<dbReference type="EMBL" id="LIYF01000003">
    <property type="protein sequence ID" value="KZK08509.1"/>
    <property type="molecule type" value="Genomic_DNA"/>
</dbReference>
<dbReference type="Pfam" id="PF26334">
    <property type="entry name" value="Gtf3_N"/>
    <property type="match status" value="1"/>
</dbReference>